<sequence>MKAEPISIRPPFIKLDQLLKFAGLIGTGGEAKEVVAEGLVKVNGEVVTQRGKKVYPGDILSFGGREYEVTL</sequence>
<dbReference type="SMART" id="SM00363">
    <property type="entry name" value="S4"/>
    <property type="match status" value="1"/>
</dbReference>
<dbReference type="InterPro" id="IPR036986">
    <property type="entry name" value="S4_RNA-bd_sf"/>
</dbReference>
<evidence type="ECO:0000313" key="6">
    <source>
        <dbReference type="Proteomes" id="UP000474718"/>
    </source>
</evidence>
<comment type="caution">
    <text evidence="4">The sequence shown here is derived from an EMBL/GenBank/DDBJ whole genome shotgun (WGS) entry which is preliminary data.</text>
</comment>
<accession>A0AAQ1MD47</accession>
<dbReference type="RefSeq" id="WP_021660073.1">
    <property type="nucleotide sequence ID" value="NZ_FQVY01000002.1"/>
</dbReference>
<dbReference type="Gene3D" id="3.10.290.10">
    <property type="entry name" value="RNA-binding S4 domain"/>
    <property type="match status" value="1"/>
</dbReference>
<dbReference type="EMBL" id="FQVY01000002">
    <property type="protein sequence ID" value="SHF99634.1"/>
    <property type="molecule type" value="Genomic_DNA"/>
</dbReference>
<evidence type="ECO:0000259" key="2">
    <source>
        <dbReference type="SMART" id="SM00363"/>
    </source>
</evidence>
<dbReference type="GO" id="GO:0003723">
    <property type="term" value="F:RNA binding"/>
    <property type="evidence" value="ECO:0007669"/>
    <property type="project" value="UniProtKB-KW"/>
</dbReference>
<dbReference type="SUPFAM" id="SSF55174">
    <property type="entry name" value="Alpha-L RNA-binding motif"/>
    <property type="match status" value="1"/>
</dbReference>
<evidence type="ECO:0000256" key="1">
    <source>
        <dbReference type="PROSITE-ProRule" id="PRU00182"/>
    </source>
</evidence>
<reference evidence="5" key="1">
    <citation type="submission" date="2016-11" db="EMBL/GenBank/DDBJ databases">
        <authorList>
            <person name="Jaros S."/>
            <person name="Januszkiewicz K."/>
            <person name="Wedrychowicz H."/>
        </authorList>
    </citation>
    <scope>NUCLEOTIDE SEQUENCE [LARGE SCALE GENOMIC DNA]</scope>
    <source>
        <strain evidence="5">DSM 4029</strain>
    </source>
</reference>
<feature type="domain" description="RNA-binding S4" evidence="2">
    <location>
        <begin position="13"/>
        <end position="71"/>
    </location>
</feature>
<dbReference type="Proteomes" id="UP000184089">
    <property type="component" value="Unassembled WGS sequence"/>
</dbReference>
<dbReference type="InterPro" id="IPR002942">
    <property type="entry name" value="S4_RNA-bd"/>
</dbReference>
<keyword evidence="1" id="KW-0694">RNA-binding</keyword>
<dbReference type="PROSITE" id="PS50889">
    <property type="entry name" value="S4"/>
    <property type="match status" value="1"/>
</dbReference>
<protein>
    <submittedName>
        <fullName evidence="3">RNA-binding S4 domain-containing protein</fullName>
    </submittedName>
    <submittedName>
        <fullName evidence="4">Ribosome-associated protein</fullName>
    </submittedName>
</protein>
<dbReference type="EMBL" id="WWVX01000006">
    <property type="protein sequence ID" value="MZL70001.1"/>
    <property type="molecule type" value="Genomic_DNA"/>
</dbReference>
<evidence type="ECO:0000313" key="5">
    <source>
        <dbReference type="Proteomes" id="UP000184089"/>
    </source>
</evidence>
<proteinExistence type="predicted"/>
<organism evidence="4 5">
    <name type="scientific">Bittarella massiliensis</name>
    <name type="common">ex Durand et al. 2017</name>
    <dbReference type="NCBI Taxonomy" id="1720313"/>
    <lineage>
        <taxon>Bacteria</taxon>
        <taxon>Bacillati</taxon>
        <taxon>Bacillota</taxon>
        <taxon>Clostridia</taxon>
        <taxon>Eubacteriales</taxon>
        <taxon>Oscillospiraceae</taxon>
        <taxon>Bittarella (ex Durand et al. 2017)</taxon>
    </lineage>
</organism>
<dbReference type="Pfam" id="PF13275">
    <property type="entry name" value="S4_2"/>
    <property type="match status" value="1"/>
</dbReference>
<reference evidence="4" key="2">
    <citation type="submission" date="2016-11" db="EMBL/GenBank/DDBJ databases">
        <authorList>
            <person name="Varghese N."/>
            <person name="Submissions S."/>
        </authorList>
    </citation>
    <scope>NUCLEOTIDE SEQUENCE</scope>
    <source>
        <strain evidence="4">DSM 4029</strain>
    </source>
</reference>
<dbReference type="AlphaFoldDB" id="A0AAQ1MD47"/>
<keyword evidence="6" id="KW-1185">Reference proteome</keyword>
<dbReference type="Proteomes" id="UP000474718">
    <property type="component" value="Unassembled WGS sequence"/>
</dbReference>
<reference evidence="3 6" key="3">
    <citation type="journal article" date="2019" name="Nat. Med.">
        <title>A library of human gut bacterial isolates paired with longitudinal multiomics data enables mechanistic microbiome research.</title>
        <authorList>
            <person name="Poyet M."/>
            <person name="Groussin M."/>
            <person name="Gibbons S.M."/>
            <person name="Avila-Pacheco J."/>
            <person name="Jiang X."/>
            <person name="Kearney S.M."/>
            <person name="Perrotta A.R."/>
            <person name="Berdy B."/>
            <person name="Zhao S."/>
            <person name="Lieberman T.D."/>
            <person name="Swanson P.K."/>
            <person name="Smith M."/>
            <person name="Roesemann S."/>
            <person name="Alexander J.E."/>
            <person name="Rich S.A."/>
            <person name="Livny J."/>
            <person name="Vlamakis H."/>
            <person name="Clish C."/>
            <person name="Bullock K."/>
            <person name="Deik A."/>
            <person name="Scott J."/>
            <person name="Pierce K.A."/>
            <person name="Xavier R.J."/>
            <person name="Alm E.J."/>
        </authorList>
    </citation>
    <scope>NUCLEOTIDE SEQUENCE [LARGE SCALE GENOMIC DNA]</scope>
    <source>
        <strain evidence="3 6">BIOML-A2</strain>
    </source>
</reference>
<dbReference type="CDD" id="cd00165">
    <property type="entry name" value="S4"/>
    <property type="match status" value="1"/>
</dbReference>
<evidence type="ECO:0000313" key="4">
    <source>
        <dbReference type="EMBL" id="SHF99634.1"/>
    </source>
</evidence>
<evidence type="ECO:0000313" key="3">
    <source>
        <dbReference type="EMBL" id="MZL70001.1"/>
    </source>
</evidence>
<name>A0AAQ1MD47_9FIRM</name>
<gene>
    <name evidence="3" type="ORF">GT747_09575</name>
    <name evidence="4" type="ORF">SAMN05444424_1084</name>
</gene>